<dbReference type="AlphaFoldDB" id="A0AA38LXL7"/>
<proteinExistence type="inferred from homology"/>
<dbReference type="Gene3D" id="3.40.50.1360">
    <property type="match status" value="1"/>
</dbReference>
<name>A0AA38LXL7_9TREE</name>
<keyword evidence="3 6" id="KW-0378">Hydrolase</keyword>
<organism evidence="8 9">
    <name type="scientific">Dioszegia hungarica</name>
    <dbReference type="NCBI Taxonomy" id="4972"/>
    <lineage>
        <taxon>Eukaryota</taxon>
        <taxon>Fungi</taxon>
        <taxon>Dikarya</taxon>
        <taxon>Basidiomycota</taxon>
        <taxon>Agaricomycotina</taxon>
        <taxon>Tremellomycetes</taxon>
        <taxon>Tremellales</taxon>
        <taxon>Bulleribasidiaceae</taxon>
        <taxon>Dioszegia</taxon>
    </lineage>
</organism>
<protein>
    <recommendedName>
        <fullName evidence="6">Glucosamine-6-phosphate isomerase</fullName>
        <ecNumber evidence="6">3.5.99.6</ecNumber>
    </recommendedName>
    <alternativeName>
        <fullName evidence="6">Glucosamine-6-phosphate isomerase</fullName>
    </alternativeName>
</protein>
<dbReference type="InterPro" id="IPR006148">
    <property type="entry name" value="Glc/Gal-6P_isomerase"/>
</dbReference>
<reference evidence="8" key="1">
    <citation type="journal article" date="2022" name="G3 (Bethesda)">
        <title>High quality genome of the basidiomycete yeast Dioszegia hungarica PDD-24b-2 isolated from cloud water.</title>
        <authorList>
            <person name="Jarrige D."/>
            <person name="Haridas S."/>
            <person name="Bleykasten-Grosshans C."/>
            <person name="Joly M."/>
            <person name="Nadalig T."/>
            <person name="Sancelme M."/>
            <person name="Vuilleumier S."/>
            <person name="Grigoriev I.V."/>
            <person name="Amato P."/>
            <person name="Bringel F."/>
        </authorList>
    </citation>
    <scope>NUCLEOTIDE SEQUENCE</scope>
    <source>
        <strain evidence="8">PDD-24b-2</strain>
    </source>
</reference>
<comment type="similarity">
    <text evidence="2 6">Belongs to the glucosamine/galactosamine-6-phosphate isomerase family.</text>
</comment>
<comment type="function">
    <text evidence="5">Catalyzes the reversible conversion of alpha-D-glucosamine 6-phosphate (GlcN-6P) into beta-D-fructose 6-phosphate (Fru-6P) and ammonium ion, a regulatory reaction step in de novo uridine diphosphate-N-acetyl-alpha-D-glucosamine (UDP-GlcNAc) biosynthesis via hexosamine pathway.</text>
</comment>
<dbReference type="GO" id="GO:0004342">
    <property type="term" value="F:glucosamine-6-phosphate deaminase activity"/>
    <property type="evidence" value="ECO:0007669"/>
    <property type="project" value="UniProtKB-UniRule"/>
</dbReference>
<evidence type="ECO:0000256" key="2">
    <source>
        <dbReference type="ARBA" id="ARBA00005526"/>
    </source>
</evidence>
<dbReference type="NCBIfam" id="TIGR00502">
    <property type="entry name" value="nagB"/>
    <property type="match status" value="1"/>
</dbReference>
<dbReference type="GO" id="GO:0005975">
    <property type="term" value="P:carbohydrate metabolic process"/>
    <property type="evidence" value="ECO:0007669"/>
    <property type="project" value="InterPro"/>
</dbReference>
<feature type="domain" description="Glucosamine/galactosamine-6-phosphate isomerase" evidence="7">
    <location>
        <begin position="8"/>
        <end position="231"/>
    </location>
</feature>
<gene>
    <name evidence="8" type="ORF">MKK02DRAFT_36050</name>
</gene>
<dbReference type="GO" id="GO:0006043">
    <property type="term" value="P:glucosamine catabolic process"/>
    <property type="evidence" value="ECO:0007669"/>
    <property type="project" value="TreeGrafter"/>
</dbReference>
<dbReference type="PROSITE" id="PS01161">
    <property type="entry name" value="GLC_GALNAC_ISOMERASE"/>
    <property type="match status" value="1"/>
</dbReference>
<dbReference type="GO" id="GO:0019262">
    <property type="term" value="P:N-acetylneuraminate catabolic process"/>
    <property type="evidence" value="ECO:0007669"/>
    <property type="project" value="TreeGrafter"/>
</dbReference>
<dbReference type="InterPro" id="IPR018321">
    <property type="entry name" value="Glucosamine6P_isomerase_CS"/>
</dbReference>
<dbReference type="FunFam" id="3.40.50.1360:FF:000002">
    <property type="entry name" value="Glucosamine-6-phosphate deaminase"/>
    <property type="match status" value="1"/>
</dbReference>
<evidence type="ECO:0000256" key="3">
    <source>
        <dbReference type="ARBA" id="ARBA00022801"/>
    </source>
</evidence>
<sequence>MRLTVRDTKEEVGNYIAEYIVKRINSFKASKEKPHFVLGLPTGSSPLPVYKRIVKLHEEGKVSFKNVITFNMDEYVGIPRDHPESYHTFMFKHFFSLIDIDPKNTHLLDGNAEDLYKECEDYEAAIKAVGGIDLFLGGIGADGHIAFNEPGSSLTSRTRIKTLAYETILDNCRFFNNDLSAVPRMALTVGVQTVMDAREVVLVVTGQNKALALSQMIEGGVNHMVTASALQTHPWALVVCDEDATNELRVKTVKYFKSIERVQDEVEAKYGSATSSRLGLHKATAAVVQQLYIISRVQRRI</sequence>
<evidence type="ECO:0000259" key="7">
    <source>
        <dbReference type="Pfam" id="PF01182"/>
    </source>
</evidence>
<dbReference type="SUPFAM" id="SSF100950">
    <property type="entry name" value="NagB/RpiA/CoA transferase-like"/>
    <property type="match status" value="1"/>
</dbReference>
<dbReference type="PANTHER" id="PTHR11280:SF5">
    <property type="entry name" value="GLUCOSAMINE-6-PHOSPHATE ISOMERASE"/>
    <property type="match status" value="1"/>
</dbReference>
<evidence type="ECO:0000256" key="1">
    <source>
        <dbReference type="ARBA" id="ARBA00000644"/>
    </source>
</evidence>
<dbReference type="RefSeq" id="XP_052947921.1">
    <property type="nucleotide sequence ID" value="XM_053089333.1"/>
</dbReference>
<comment type="caution">
    <text evidence="8">The sequence shown here is derived from an EMBL/GenBank/DDBJ whole genome shotgun (WGS) entry which is preliminary data.</text>
</comment>
<evidence type="ECO:0000256" key="5">
    <source>
        <dbReference type="ARBA" id="ARBA00049961"/>
    </source>
</evidence>
<dbReference type="EC" id="3.5.99.6" evidence="6"/>
<dbReference type="CDD" id="cd01399">
    <property type="entry name" value="GlcN6P_deaminase"/>
    <property type="match status" value="1"/>
</dbReference>
<dbReference type="GeneID" id="77728538"/>
<dbReference type="GO" id="GO:0006046">
    <property type="term" value="P:N-acetylglucosamine catabolic process"/>
    <property type="evidence" value="ECO:0007669"/>
    <property type="project" value="TreeGrafter"/>
</dbReference>
<dbReference type="InterPro" id="IPR004547">
    <property type="entry name" value="Glucosamine6P_isomerase"/>
</dbReference>
<dbReference type="EMBL" id="JAKWFO010000003">
    <property type="protein sequence ID" value="KAI9638144.1"/>
    <property type="molecule type" value="Genomic_DNA"/>
</dbReference>
<keyword evidence="8" id="KW-0413">Isomerase</keyword>
<keyword evidence="4 6" id="KW-0119">Carbohydrate metabolism</keyword>
<dbReference type="GO" id="GO:0005829">
    <property type="term" value="C:cytosol"/>
    <property type="evidence" value="ECO:0007669"/>
    <property type="project" value="UniProtKB-ARBA"/>
</dbReference>
<dbReference type="GO" id="GO:0016853">
    <property type="term" value="F:isomerase activity"/>
    <property type="evidence" value="ECO:0007669"/>
    <property type="project" value="UniProtKB-KW"/>
</dbReference>
<dbReference type="Proteomes" id="UP001164286">
    <property type="component" value="Unassembled WGS sequence"/>
</dbReference>
<comment type="catalytic activity">
    <reaction evidence="1 6">
        <text>alpha-D-glucosamine 6-phosphate + H2O = beta-D-fructose 6-phosphate + NH4(+)</text>
        <dbReference type="Rhea" id="RHEA:12172"/>
        <dbReference type="ChEBI" id="CHEBI:15377"/>
        <dbReference type="ChEBI" id="CHEBI:28938"/>
        <dbReference type="ChEBI" id="CHEBI:57634"/>
        <dbReference type="ChEBI" id="CHEBI:75989"/>
        <dbReference type="EC" id="3.5.99.6"/>
    </reaction>
</comment>
<dbReference type="PANTHER" id="PTHR11280">
    <property type="entry name" value="GLUCOSAMINE-6-PHOSPHATE ISOMERASE"/>
    <property type="match status" value="1"/>
</dbReference>
<evidence type="ECO:0000313" key="8">
    <source>
        <dbReference type="EMBL" id="KAI9638144.1"/>
    </source>
</evidence>
<accession>A0AA38LXL7</accession>
<dbReference type="InterPro" id="IPR037171">
    <property type="entry name" value="NagB/RpiA_transferase-like"/>
</dbReference>
<evidence type="ECO:0000256" key="6">
    <source>
        <dbReference type="RuleBase" id="RU361197"/>
    </source>
</evidence>
<dbReference type="GO" id="GO:0042802">
    <property type="term" value="F:identical protein binding"/>
    <property type="evidence" value="ECO:0007669"/>
    <property type="project" value="TreeGrafter"/>
</dbReference>
<dbReference type="HAMAP" id="MF_01241">
    <property type="entry name" value="GlcN6P_deamin"/>
    <property type="match status" value="1"/>
</dbReference>
<keyword evidence="9" id="KW-1185">Reference proteome</keyword>
<evidence type="ECO:0000256" key="4">
    <source>
        <dbReference type="ARBA" id="ARBA00023277"/>
    </source>
</evidence>
<dbReference type="Pfam" id="PF01182">
    <property type="entry name" value="Glucosamine_iso"/>
    <property type="match status" value="1"/>
</dbReference>
<evidence type="ECO:0000313" key="9">
    <source>
        <dbReference type="Proteomes" id="UP001164286"/>
    </source>
</evidence>